<sequence length="205" mass="22580">MYPHPPPWMSYTPPYMMKRRRSQVPLVSIPKLKPHAVVPAPKSSKKLQRKKSEVKPKKVARVRFLGVLLFMLLFVGVLTIDGLVNGTGHSVKYGGKDHSLHCGRRGQGESNQKNTNKGVDECVNMSNGSDPLVASLHSVEVWKPKPFAIAEVSWSCVWPHGHEQLAPWCACSRAGCLMFALNLPRSPPASDRASVLKASHMVALA</sequence>
<protein>
    <submittedName>
        <fullName evidence="1">Uncharacterized protein</fullName>
    </submittedName>
</protein>
<gene>
    <name evidence="1" type="ORF">MTR67_018956</name>
</gene>
<dbReference type="EMBL" id="CP133615">
    <property type="protein sequence ID" value="WMV25571.1"/>
    <property type="molecule type" value="Genomic_DNA"/>
</dbReference>
<proteinExistence type="predicted"/>
<name>A0AAF0QRR1_SOLVR</name>
<evidence type="ECO:0000313" key="2">
    <source>
        <dbReference type="Proteomes" id="UP001234989"/>
    </source>
</evidence>
<dbReference type="PANTHER" id="PTHR37616">
    <property type="entry name" value="BZIP TRANSCRIPTION FACTOR 60-LIKE"/>
    <property type="match status" value="1"/>
</dbReference>
<accession>A0AAF0QRR1</accession>
<reference evidence="1" key="1">
    <citation type="submission" date="2023-08" db="EMBL/GenBank/DDBJ databases">
        <title>A de novo genome assembly of Solanum verrucosum Schlechtendal, a Mexican diploid species geographically isolated from the other diploid A-genome species in potato relatives.</title>
        <authorList>
            <person name="Hosaka K."/>
        </authorList>
    </citation>
    <scope>NUCLEOTIDE SEQUENCE</scope>
    <source>
        <tissue evidence="1">Young leaves</tissue>
    </source>
</reference>
<dbReference type="AlphaFoldDB" id="A0AAF0QRR1"/>
<dbReference type="PANTHER" id="PTHR37616:SF3">
    <property type="entry name" value="BZIP DOMAIN-CONTAINING PROTEIN"/>
    <property type="match status" value="1"/>
</dbReference>
<organism evidence="1 2">
    <name type="scientific">Solanum verrucosum</name>
    <dbReference type="NCBI Taxonomy" id="315347"/>
    <lineage>
        <taxon>Eukaryota</taxon>
        <taxon>Viridiplantae</taxon>
        <taxon>Streptophyta</taxon>
        <taxon>Embryophyta</taxon>
        <taxon>Tracheophyta</taxon>
        <taxon>Spermatophyta</taxon>
        <taxon>Magnoliopsida</taxon>
        <taxon>eudicotyledons</taxon>
        <taxon>Gunneridae</taxon>
        <taxon>Pentapetalae</taxon>
        <taxon>asterids</taxon>
        <taxon>lamiids</taxon>
        <taxon>Solanales</taxon>
        <taxon>Solanaceae</taxon>
        <taxon>Solanoideae</taxon>
        <taxon>Solaneae</taxon>
        <taxon>Solanum</taxon>
    </lineage>
</organism>
<keyword evidence="2" id="KW-1185">Reference proteome</keyword>
<dbReference type="Proteomes" id="UP001234989">
    <property type="component" value="Chromosome 4"/>
</dbReference>
<evidence type="ECO:0000313" key="1">
    <source>
        <dbReference type="EMBL" id="WMV25571.1"/>
    </source>
</evidence>